<keyword evidence="1" id="KW-1133">Transmembrane helix</keyword>
<keyword evidence="1" id="KW-0472">Membrane</keyword>
<keyword evidence="1" id="KW-0812">Transmembrane</keyword>
<dbReference type="Proteomes" id="UP000019666">
    <property type="component" value="Unassembled WGS sequence"/>
</dbReference>
<dbReference type="STRING" id="442562.Rumeso_04253"/>
<dbReference type="RefSeq" id="WP_211262966.1">
    <property type="nucleotide sequence ID" value="NZ_KK088626.1"/>
</dbReference>
<dbReference type="InterPro" id="IPR005325">
    <property type="entry name" value="DUF308_memb"/>
</dbReference>
<proteinExistence type="predicted"/>
<dbReference type="HOGENOM" id="CLU_2865073_0_0_5"/>
<reference evidence="2 3" key="1">
    <citation type="submission" date="2013-02" db="EMBL/GenBank/DDBJ databases">
        <authorList>
            <person name="Fiebig A."/>
            <person name="Goeker M."/>
            <person name="Klenk H.-P.P."/>
        </authorList>
    </citation>
    <scope>NUCLEOTIDE SEQUENCE [LARGE SCALE GENOMIC DNA]</scope>
    <source>
        <strain evidence="2 3">DSM 19309</strain>
    </source>
</reference>
<name>A0A017HIL5_9RHOB</name>
<dbReference type="EMBL" id="AOSK01000120">
    <property type="protein sequence ID" value="EYD74196.1"/>
    <property type="molecule type" value="Genomic_DNA"/>
</dbReference>
<feature type="transmembrane region" description="Helical" evidence="1">
    <location>
        <begin position="7"/>
        <end position="26"/>
    </location>
</feature>
<evidence type="ECO:0000313" key="3">
    <source>
        <dbReference type="Proteomes" id="UP000019666"/>
    </source>
</evidence>
<sequence length="64" mass="6893">MRTWGGFALWIGSRVIYALAGILAFANPLLASSALTLMIAVSLLVAGVLRLIVGLRERPRRGWG</sequence>
<dbReference type="AlphaFoldDB" id="A0A017HIL5"/>
<keyword evidence="3" id="KW-1185">Reference proteome</keyword>
<dbReference type="PATRIC" id="fig|442562.3.peg.4188"/>
<feature type="transmembrane region" description="Helical" evidence="1">
    <location>
        <begin position="32"/>
        <end position="53"/>
    </location>
</feature>
<evidence type="ECO:0000256" key="1">
    <source>
        <dbReference type="SAM" id="Phobius"/>
    </source>
</evidence>
<dbReference type="Pfam" id="PF03729">
    <property type="entry name" value="DUF308"/>
    <property type="match status" value="1"/>
</dbReference>
<gene>
    <name evidence="2" type="ORF">Rumeso_04253</name>
</gene>
<accession>A0A017HIL5</accession>
<protein>
    <submittedName>
        <fullName evidence="2">HDED protein</fullName>
    </submittedName>
</protein>
<evidence type="ECO:0000313" key="2">
    <source>
        <dbReference type="EMBL" id="EYD74196.1"/>
    </source>
</evidence>
<comment type="caution">
    <text evidence="2">The sequence shown here is derived from an EMBL/GenBank/DDBJ whole genome shotgun (WGS) entry which is preliminary data.</text>
</comment>
<organism evidence="2 3">
    <name type="scientific">Rubellimicrobium mesophilum DSM 19309</name>
    <dbReference type="NCBI Taxonomy" id="442562"/>
    <lineage>
        <taxon>Bacteria</taxon>
        <taxon>Pseudomonadati</taxon>
        <taxon>Pseudomonadota</taxon>
        <taxon>Alphaproteobacteria</taxon>
        <taxon>Rhodobacterales</taxon>
        <taxon>Roseobacteraceae</taxon>
        <taxon>Rubellimicrobium</taxon>
    </lineage>
</organism>